<dbReference type="InterPro" id="IPR001872">
    <property type="entry name" value="Peptidase_A8"/>
</dbReference>
<comment type="pathway">
    <text evidence="9">Protein modification; lipoprotein biosynthesis (signal peptide cleavage).</text>
</comment>
<dbReference type="Pfam" id="PF01252">
    <property type="entry name" value="Peptidase_A8"/>
    <property type="match status" value="1"/>
</dbReference>
<dbReference type="GO" id="GO:0004190">
    <property type="term" value="F:aspartic-type endopeptidase activity"/>
    <property type="evidence" value="ECO:0007669"/>
    <property type="project" value="UniProtKB-UniRule"/>
</dbReference>
<evidence type="ECO:0000256" key="10">
    <source>
        <dbReference type="RuleBase" id="RU004181"/>
    </source>
</evidence>
<dbReference type="Proteomes" id="UP000824267">
    <property type="component" value="Unassembled WGS sequence"/>
</dbReference>
<evidence type="ECO:0000256" key="6">
    <source>
        <dbReference type="ARBA" id="ARBA00022801"/>
    </source>
</evidence>
<feature type="transmembrane region" description="Helical" evidence="9">
    <location>
        <begin position="169"/>
        <end position="194"/>
    </location>
</feature>
<proteinExistence type="inferred from homology"/>
<reference evidence="11" key="2">
    <citation type="submission" date="2021-04" db="EMBL/GenBank/DDBJ databases">
        <authorList>
            <person name="Gilroy R."/>
        </authorList>
    </citation>
    <scope>NUCLEOTIDE SEQUENCE</scope>
    <source>
        <strain evidence="11">Gambia16-930</strain>
    </source>
</reference>
<evidence type="ECO:0000256" key="9">
    <source>
        <dbReference type="HAMAP-Rule" id="MF_00161"/>
    </source>
</evidence>
<evidence type="ECO:0000256" key="4">
    <source>
        <dbReference type="ARBA" id="ARBA00022692"/>
    </source>
</evidence>
<name>A0A9D1RFX6_9BACT</name>
<organism evidence="11 12">
    <name type="scientific">Candidatus Onthomorpha intestinigallinarum</name>
    <dbReference type="NCBI Taxonomy" id="2840880"/>
    <lineage>
        <taxon>Bacteria</taxon>
        <taxon>Pseudomonadati</taxon>
        <taxon>Bacteroidota</taxon>
        <taxon>Bacteroidia</taxon>
        <taxon>Bacteroidales</taxon>
        <taxon>Candidatus Onthomorpha</taxon>
    </lineage>
</organism>
<sequence>MKKPLLLIFFILLVDQVLKIWIKMNFTLGQEYNLLGDWCRLHFIENEGMAFGMAFGGDVGKILLTVFRVVLSVFVFLYLVNIIRRKERKLVVYSFTLIFAGAVGNVIDSLFYGLVFSESTYFSVAEFLPSEGGYASFGLGKVVDMFYFPLIDTVLPQSWPVFGGMHIEFFNAIFNFSDAAITIGLFMLIFSLFIKKNASDKELEKEIISDKICL</sequence>
<evidence type="ECO:0000256" key="7">
    <source>
        <dbReference type="ARBA" id="ARBA00022989"/>
    </source>
</evidence>
<comment type="similarity">
    <text evidence="1 9 10">Belongs to the peptidase A8 family.</text>
</comment>
<keyword evidence="7 9" id="KW-1133">Transmembrane helix</keyword>
<evidence type="ECO:0000313" key="11">
    <source>
        <dbReference type="EMBL" id="HIW87378.1"/>
    </source>
</evidence>
<dbReference type="PANTHER" id="PTHR33695:SF1">
    <property type="entry name" value="LIPOPROTEIN SIGNAL PEPTIDASE"/>
    <property type="match status" value="1"/>
</dbReference>
<dbReference type="EMBL" id="DXGG01000127">
    <property type="protein sequence ID" value="HIW87378.1"/>
    <property type="molecule type" value="Genomic_DNA"/>
</dbReference>
<keyword evidence="6 9" id="KW-0378">Hydrolase</keyword>
<evidence type="ECO:0000256" key="1">
    <source>
        <dbReference type="ARBA" id="ARBA00006139"/>
    </source>
</evidence>
<dbReference type="GO" id="GO:0005886">
    <property type="term" value="C:plasma membrane"/>
    <property type="evidence" value="ECO:0007669"/>
    <property type="project" value="UniProtKB-SubCell"/>
</dbReference>
<dbReference type="EC" id="3.4.23.36" evidence="9"/>
<keyword evidence="11" id="KW-0449">Lipoprotein</keyword>
<keyword evidence="3 9" id="KW-0645">Protease</keyword>
<feature type="transmembrane region" description="Helical" evidence="9">
    <location>
        <begin position="90"/>
        <end position="115"/>
    </location>
</feature>
<comment type="subcellular location">
    <subcellularLocation>
        <location evidence="9">Cell membrane</location>
        <topology evidence="9">Multi-pass membrane protein</topology>
    </subcellularLocation>
</comment>
<comment type="function">
    <text evidence="9">This protein specifically catalyzes the removal of signal peptides from prolipoproteins.</text>
</comment>
<evidence type="ECO:0000313" key="12">
    <source>
        <dbReference type="Proteomes" id="UP000824267"/>
    </source>
</evidence>
<keyword evidence="5 9" id="KW-0064">Aspartyl protease</keyword>
<comment type="catalytic activity">
    <reaction evidence="9">
        <text>Release of signal peptides from bacterial membrane prolipoproteins. Hydrolyzes -Xaa-Yaa-Zaa-|-(S,diacylglyceryl)Cys-, in which Xaa is hydrophobic (preferably Leu), and Yaa (Ala or Ser) and Zaa (Gly or Ala) have small, neutral side chains.</text>
        <dbReference type="EC" id="3.4.23.36"/>
    </reaction>
</comment>
<keyword evidence="8 9" id="KW-0472">Membrane</keyword>
<dbReference type="HAMAP" id="MF_00161">
    <property type="entry name" value="LspA"/>
    <property type="match status" value="1"/>
</dbReference>
<reference evidence="11" key="1">
    <citation type="journal article" date="2021" name="PeerJ">
        <title>Extensive microbial diversity within the chicken gut microbiome revealed by metagenomics and culture.</title>
        <authorList>
            <person name="Gilroy R."/>
            <person name="Ravi A."/>
            <person name="Getino M."/>
            <person name="Pursley I."/>
            <person name="Horton D.L."/>
            <person name="Alikhan N.F."/>
            <person name="Baker D."/>
            <person name="Gharbi K."/>
            <person name="Hall N."/>
            <person name="Watson M."/>
            <person name="Adriaenssens E.M."/>
            <person name="Foster-Nyarko E."/>
            <person name="Jarju S."/>
            <person name="Secka A."/>
            <person name="Antonio M."/>
            <person name="Oren A."/>
            <person name="Chaudhuri R.R."/>
            <person name="La Ragione R."/>
            <person name="Hildebrand F."/>
            <person name="Pallen M.J."/>
        </authorList>
    </citation>
    <scope>NUCLEOTIDE SEQUENCE</scope>
    <source>
        <strain evidence="11">Gambia16-930</strain>
    </source>
</reference>
<protein>
    <recommendedName>
        <fullName evidence="9">Lipoprotein signal peptidase</fullName>
        <ecNumber evidence="9">3.4.23.36</ecNumber>
    </recommendedName>
    <alternativeName>
        <fullName evidence="9">Prolipoprotein signal peptidase</fullName>
    </alternativeName>
    <alternativeName>
        <fullName evidence="9">Signal peptidase II</fullName>
        <shortName evidence="9">SPase II</shortName>
    </alternativeName>
</protein>
<feature type="transmembrane region" description="Helical" evidence="9">
    <location>
        <begin position="62"/>
        <end position="83"/>
    </location>
</feature>
<dbReference type="NCBIfam" id="NF011369">
    <property type="entry name" value="PRK14788.1"/>
    <property type="match status" value="1"/>
</dbReference>
<evidence type="ECO:0000256" key="3">
    <source>
        <dbReference type="ARBA" id="ARBA00022670"/>
    </source>
</evidence>
<evidence type="ECO:0000256" key="5">
    <source>
        <dbReference type="ARBA" id="ARBA00022750"/>
    </source>
</evidence>
<keyword evidence="2 9" id="KW-1003">Cell membrane</keyword>
<gene>
    <name evidence="9" type="primary">lspA</name>
    <name evidence="11" type="ORF">IAC47_03795</name>
</gene>
<comment type="caution">
    <text evidence="9">Lacks conserved residue(s) required for the propagation of feature annotation.</text>
</comment>
<comment type="caution">
    <text evidence="11">The sequence shown here is derived from an EMBL/GenBank/DDBJ whole genome shotgun (WGS) entry which is preliminary data.</text>
</comment>
<feature type="active site" evidence="9">
    <location>
        <position position="178"/>
    </location>
</feature>
<accession>A0A9D1RFX6</accession>
<dbReference type="PANTHER" id="PTHR33695">
    <property type="entry name" value="LIPOPROTEIN SIGNAL PEPTIDASE"/>
    <property type="match status" value="1"/>
</dbReference>
<evidence type="ECO:0000256" key="2">
    <source>
        <dbReference type="ARBA" id="ARBA00022475"/>
    </source>
</evidence>
<evidence type="ECO:0000256" key="8">
    <source>
        <dbReference type="ARBA" id="ARBA00023136"/>
    </source>
</evidence>
<dbReference type="GO" id="GO:0006508">
    <property type="term" value="P:proteolysis"/>
    <property type="evidence" value="ECO:0007669"/>
    <property type="project" value="UniProtKB-KW"/>
</dbReference>
<dbReference type="AlphaFoldDB" id="A0A9D1RFX6"/>
<dbReference type="PRINTS" id="PR00781">
    <property type="entry name" value="LIPOSIGPTASE"/>
</dbReference>
<keyword evidence="4 9" id="KW-0812">Transmembrane</keyword>
<feature type="active site" evidence="9">
    <location>
        <position position="144"/>
    </location>
</feature>